<feature type="domain" description="PH" evidence="2">
    <location>
        <begin position="40"/>
        <end position="157"/>
    </location>
</feature>
<dbReference type="EMBL" id="JAATJL010000001">
    <property type="protein sequence ID" value="NJC22448.1"/>
    <property type="molecule type" value="Genomic_DNA"/>
</dbReference>
<dbReference type="Proteomes" id="UP000547458">
    <property type="component" value="Unassembled WGS sequence"/>
</dbReference>
<organism evidence="3 4">
    <name type="scientific">Arthrobacter pigmenti</name>
    <dbReference type="NCBI Taxonomy" id="271432"/>
    <lineage>
        <taxon>Bacteria</taxon>
        <taxon>Bacillati</taxon>
        <taxon>Actinomycetota</taxon>
        <taxon>Actinomycetes</taxon>
        <taxon>Micrococcales</taxon>
        <taxon>Micrococcaceae</taxon>
        <taxon>Arthrobacter</taxon>
    </lineage>
</organism>
<dbReference type="Pfam" id="PF25362">
    <property type="entry name" value="bPH_11"/>
    <property type="match status" value="1"/>
</dbReference>
<keyword evidence="1" id="KW-0812">Transmembrane</keyword>
<dbReference type="RefSeq" id="WP_167993032.1">
    <property type="nucleotide sequence ID" value="NZ_JAATJL010000001.1"/>
</dbReference>
<gene>
    <name evidence="3" type="ORF">BJ994_001524</name>
</gene>
<protein>
    <recommendedName>
        <fullName evidence="2">PH domain-containing protein</fullName>
    </recommendedName>
</protein>
<reference evidence="3 4" key="1">
    <citation type="submission" date="2020-03" db="EMBL/GenBank/DDBJ databases">
        <title>Sequencing the genomes of 1000 actinobacteria strains.</title>
        <authorList>
            <person name="Klenk H.-P."/>
        </authorList>
    </citation>
    <scope>NUCLEOTIDE SEQUENCE [LARGE SCALE GENOMIC DNA]</scope>
    <source>
        <strain evidence="3 4">DSM 16403</strain>
    </source>
</reference>
<feature type="transmembrane region" description="Helical" evidence="1">
    <location>
        <begin position="6"/>
        <end position="26"/>
    </location>
</feature>
<evidence type="ECO:0000259" key="2">
    <source>
        <dbReference type="Pfam" id="PF25362"/>
    </source>
</evidence>
<keyword evidence="4" id="KW-1185">Reference proteome</keyword>
<evidence type="ECO:0000313" key="4">
    <source>
        <dbReference type="Proteomes" id="UP000547458"/>
    </source>
</evidence>
<dbReference type="AlphaFoldDB" id="A0A846RGT9"/>
<name>A0A846RGT9_9MICC</name>
<keyword evidence="1" id="KW-0472">Membrane</keyword>
<sequence length="179" mass="19287">MDVATTAVVVSLIAIAVLLGLMALGWRNRLRRQQHIQPPSAAPEDRGAPHYAAVGQYVVTTSGGDWLDRVSVHGLGNKASATAAVYSHGLLFDRSGEREIYIARDSLVGVRLERGMAGKFVEKDGLLVVTWTLGEEIYDTGFRTRYAADKPQLLAAVNALIGEPDSSTNPTSPNSKEIQ</sequence>
<evidence type="ECO:0000256" key="1">
    <source>
        <dbReference type="SAM" id="Phobius"/>
    </source>
</evidence>
<keyword evidence="1" id="KW-1133">Transmembrane helix</keyword>
<dbReference type="InterPro" id="IPR057446">
    <property type="entry name" value="PH_bac"/>
</dbReference>
<accession>A0A846RGT9</accession>
<proteinExistence type="predicted"/>
<evidence type="ECO:0000313" key="3">
    <source>
        <dbReference type="EMBL" id="NJC22448.1"/>
    </source>
</evidence>
<comment type="caution">
    <text evidence="3">The sequence shown here is derived from an EMBL/GenBank/DDBJ whole genome shotgun (WGS) entry which is preliminary data.</text>
</comment>